<organism evidence="14 15">
    <name type="scientific">Mycobacterium heckeshornense</name>
    <dbReference type="NCBI Taxonomy" id="110505"/>
    <lineage>
        <taxon>Bacteria</taxon>
        <taxon>Bacillati</taxon>
        <taxon>Actinomycetota</taxon>
        <taxon>Actinomycetes</taxon>
        <taxon>Mycobacteriales</taxon>
        <taxon>Mycobacteriaceae</taxon>
        <taxon>Mycobacterium</taxon>
    </lineage>
</organism>
<evidence type="ECO:0000313" key="15">
    <source>
        <dbReference type="Proteomes" id="UP000595446"/>
    </source>
</evidence>
<comment type="similarity">
    <text evidence="3 11">Belongs to the long-chain O-acyltransferase family.</text>
</comment>
<keyword evidence="9 11" id="KW-0012">Acyltransferase</keyword>
<evidence type="ECO:0000256" key="4">
    <source>
        <dbReference type="ARBA" id="ARBA00013244"/>
    </source>
</evidence>
<evidence type="ECO:0000256" key="6">
    <source>
        <dbReference type="ARBA" id="ARBA00022679"/>
    </source>
</evidence>
<protein>
    <recommendedName>
        <fullName evidence="4 11">Diacylglycerol O-acyltransferase</fullName>
        <ecNumber evidence="4 11">2.3.1.20</ecNumber>
    </recommendedName>
</protein>
<dbReference type="InterPro" id="IPR004255">
    <property type="entry name" value="O-acyltransferase_WSD1_N"/>
</dbReference>
<evidence type="ECO:0000256" key="1">
    <source>
        <dbReference type="ARBA" id="ARBA00004771"/>
    </source>
</evidence>
<keyword evidence="5 11" id="KW-0444">Lipid biosynthesis</keyword>
<dbReference type="Pfam" id="PF03007">
    <property type="entry name" value="WS_DGAT_cat"/>
    <property type="match status" value="1"/>
</dbReference>
<proteinExistence type="inferred from homology"/>
<dbReference type="InterPro" id="IPR045034">
    <property type="entry name" value="O-acyltransferase_WSD1-like"/>
</dbReference>
<dbReference type="InterPro" id="IPR009721">
    <property type="entry name" value="O-acyltransferase_WSD1_C"/>
</dbReference>
<evidence type="ECO:0000259" key="12">
    <source>
        <dbReference type="Pfam" id="PF03007"/>
    </source>
</evidence>
<gene>
    <name evidence="14" type="ORF">MHEC_46210</name>
</gene>
<evidence type="ECO:0000256" key="7">
    <source>
        <dbReference type="ARBA" id="ARBA00022798"/>
    </source>
</evidence>
<dbReference type="UniPathway" id="UPA00282"/>
<accession>A0A7R7GY43</accession>
<dbReference type="Gene3D" id="3.30.559.30">
    <property type="entry name" value="Nonribosomal peptide synthetase, condensation domain"/>
    <property type="match status" value="1"/>
</dbReference>
<feature type="domain" description="O-acyltransferase WSD1-like N-terminal" evidence="12">
    <location>
        <begin position="35"/>
        <end position="296"/>
    </location>
</feature>
<dbReference type="PANTHER" id="PTHR31650">
    <property type="entry name" value="O-ACYLTRANSFERASE (WSD1-LIKE) FAMILY PROTEIN"/>
    <property type="match status" value="1"/>
</dbReference>
<dbReference type="Pfam" id="PF06974">
    <property type="entry name" value="WS_DGAT_C"/>
    <property type="match status" value="1"/>
</dbReference>
<dbReference type="SUPFAM" id="SSF52777">
    <property type="entry name" value="CoA-dependent acyltransferases"/>
    <property type="match status" value="1"/>
</dbReference>
<dbReference type="InterPro" id="IPR023213">
    <property type="entry name" value="CAT-like_dom_sf"/>
</dbReference>
<evidence type="ECO:0000256" key="10">
    <source>
        <dbReference type="ARBA" id="ARBA00048109"/>
    </source>
</evidence>
<keyword evidence="8 11" id="KW-0443">Lipid metabolism</keyword>
<evidence type="ECO:0000256" key="3">
    <source>
        <dbReference type="ARBA" id="ARBA00009587"/>
    </source>
</evidence>
<dbReference type="AlphaFoldDB" id="A0A7R7GY43"/>
<evidence type="ECO:0000256" key="11">
    <source>
        <dbReference type="RuleBase" id="RU361241"/>
    </source>
</evidence>
<reference evidence="14 15" key="1">
    <citation type="submission" date="2020-12" db="EMBL/GenBank/DDBJ databases">
        <title>Complete genome sequence of Mycobacterium heckeshornense JCM 15655T, closely related to a pathogenic non-tuberculous mycobacterial species Mycobacterium xenopi.</title>
        <authorList>
            <person name="Yoshida M."/>
            <person name="Fukano H."/>
            <person name="Asakura T."/>
            <person name="Suzuki M."/>
            <person name="Hoshino Y."/>
        </authorList>
    </citation>
    <scope>NUCLEOTIDE SEQUENCE [LARGE SCALE GENOMIC DNA]</scope>
    <source>
        <strain evidence="14 15">JCM 15655</strain>
    </source>
</reference>
<comment type="pathway">
    <text evidence="1 11">Glycerolipid metabolism; triacylglycerol biosynthesis.</text>
</comment>
<evidence type="ECO:0000256" key="8">
    <source>
        <dbReference type="ARBA" id="ARBA00023098"/>
    </source>
</evidence>
<evidence type="ECO:0000256" key="9">
    <source>
        <dbReference type="ARBA" id="ARBA00023315"/>
    </source>
</evidence>
<dbReference type="EMBL" id="AP024237">
    <property type="protein sequence ID" value="BCO38188.1"/>
    <property type="molecule type" value="Genomic_DNA"/>
</dbReference>
<evidence type="ECO:0000256" key="5">
    <source>
        <dbReference type="ARBA" id="ARBA00022516"/>
    </source>
</evidence>
<dbReference type="Gene3D" id="3.30.559.10">
    <property type="entry name" value="Chloramphenicol acetyltransferase-like domain"/>
    <property type="match status" value="1"/>
</dbReference>
<dbReference type="GO" id="GO:0019432">
    <property type="term" value="P:triglyceride biosynthetic process"/>
    <property type="evidence" value="ECO:0007669"/>
    <property type="project" value="UniProtKB-UniPathway"/>
</dbReference>
<dbReference type="GO" id="GO:0051701">
    <property type="term" value="P:biological process involved in interaction with host"/>
    <property type="evidence" value="ECO:0007669"/>
    <property type="project" value="TreeGrafter"/>
</dbReference>
<dbReference type="GO" id="GO:0005886">
    <property type="term" value="C:plasma membrane"/>
    <property type="evidence" value="ECO:0007669"/>
    <property type="project" value="TreeGrafter"/>
</dbReference>
<keyword evidence="7 11" id="KW-0319">Glycerol metabolism</keyword>
<evidence type="ECO:0000256" key="2">
    <source>
        <dbReference type="ARBA" id="ARBA00005189"/>
    </source>
</evidence>
<dbReference type="PANTHER" id="PTHR31650:SF1">
    <property type="entry name" value="WAX ESTER SYNTHASE_DIACYLGLYCEROL ACYLTRANSFERASE 4-RELATED"/>
    <property type="match status" value="1"/>
</dbReference>
<dbReference type="EC" id="2.3.1.20" evidence="4 11"/>
<dbReference type="NCBIfam" id="TIGR02946">
    <property type="entry name" value="acyl_WS_DGAT"/>
    <property type="match status" value="1"/>
</dbReference>
<dbReference type="Proteomes" id="UP000595446">
    <property type="component" value="Chromosome"/>
</dbReference>
<dbReference type="GO" id="GO:0006071">
    <property type="term" value="P:glycerol metabolic process"/>
    <property type="evidence" value="ECO:0007669"/>
    <property type="project" value="UniProtKB-KW"/>
</dbReference>
<sequence>MRFTAAARRLGLNGLFERRPNVRSVHGEGATVKRLSGWDAVLLYSETPNVHMHTLKVGVIELDPDRRDFGIDEFRRVIHGRLYKLEPFRYQLVEIPFKLHHPMWRENCEVDLTYHIRPWRLPAPGGRRELDEAIGRIASTPLDRSRPLWEMYFIEGLADHRIAVVGKIHHALADGVASANLLARGMDLQPGLEPARGSYAPDPAPTSAQLLRSAFGDHLRHIGRIPRTIGYTAQGLRRVRRSARKLSPELTRPFTPPPTFINHMLTPERRFATATLALADVKETGKHLGSTVNDMVLAMSAGALRILLLRYDGKADHPLLASVPVSFDFSPERISGNYFTGMLVALPVDVDDPLERTRLCHENAVAAKESHQLLGPELVSRWAAYFPPAPTEALFRWLAGRDGQNKVLNLNISNVPGPRERGRVGGALVTEIYSVGPLTAGSGLNITVWSYVDQLNISVLTDGATVEDPHEVSDAMINTFAEIRRAAGLSEKLTVVETAMAQA</sequence>
<dbReference type="GO" id="GO:0004144">
    <property type="term" value="F:diacylglycerol O-acyltransferase activity"/>
    <property type="evidence" value="ECO:0007669"/>
    <property type="project" value="UniProtKB-EC"/>
</dbReference>
<comment type="pathway">
    <text evidence="2">Lipid metabolism.</text>
</comment>
<comment type="catalytic activity">
    <reaction evidence="10 11">
        <text>an acyl-CoA + a 1,2-diacyl-sn-glycerol = a triacyl-sn-glycerol + CoA</text>
        <dbReference type="Rhea" id="RHEA:10868"/>
        <dbReference type="ChEBI" id="CHEBI:17815"/>
        <dbReference type="ChEBI" id="CHEBI:57287"/>
        <dbReference type="ChEBI" id="CHEBI:58342"/>
        <dbReference type="ChEBI" id="CHEBI:64615"/>
        <dbReference type="EC" id="2.3.1.20"/>
    </reaction>
</comment>
<evidence type="ECO:0000313" key="14">
    <source>
        <dbReference type="EMBL" id="BCO38188.1"/>
    </source>
</evidence>
<keyword evidence="15" id="KW-1185">Reference proteome</keyword>
<feature type="domain" description="O-acyltransferase WSD1 C-terminal" evidence="13">
    <location>
        <begin position="336"/>
        <end position="483"/>
    </location>
</feature>
<dbReference type="GO" id="GO:0071731">
    <property type="term" value="P:response to nitric oxide"/>
    <property type="evidence" value="ECO:0007669"/>
    <property type="project" value="TreeGrafter"/>
</dbReference>
<name>A0A7R7GY43_9MYCO</name>
<dbReference type="GO" id="GO:0001666">
    <property type="term" value="P:response to hypoxia"/>
    <property type="evidence" value="ECO:0007669"/>
    <property type="project" value="TreeGrafter"/>
</dbReference>
<keyword evidence="6 11" id="KW-0808">Transferase</keyword>
<evidence type="ECO:0000259" key="13">
    <source>
        <dbReference type="Pfam" id="PF06974"/>
    </source>
</evidence>
<dbReference type="InterPro" id="IPR014292">
    <property type="entry name" value="Acyl_transf_WS/DGAT"/>
</dbReference>